<dbReference type="Proteomes" id="UP001432322">
    <property type="component" value="Unassembled WGS sequence"/>
</dbReference>
<evidence type="ECO:0000313" key="2">
    <source>
        <dbReference type="Proteomes" id="UP001432322"/>
    </source>
</evidence>
<dbReference type="EMBL" id="BTSY01000003">
    <property type="protein sequence ID" value="GMT20278.1"/>
    <property type="molecule type" value="Genomic_DNA"/>
</dbReference>
<keyword evidence="2" id="KW-1185">Reference proteome</keyword>
<protein>
    <submittedName>
        <fullName evidence="1">Uncharacterized protein</fullName>
    </submittedName>
</protein>
<accession>A0AAV5VPK4</accession>
<evidence type="ECO:0000313" key="1">
    <source>
        <dbReference type="EMBL" id="GMT20278.1"/>
    </source>
</evidence>
<feature type="non-terminal residue" evidence="1">
    <location>
        <position position="102"/>
    </location>
</feature>
<dbReference type="AlphaFoldDB" id="A0AAV5VPK4"/>
<reference evidence="1" key="1">
    <citation type="submission" date="2023-10" db="EMBL/GenBank/DDBJ databases">
        <title>Genome assembly of Pristionchus species.</title>
        <authorList>
            <person name="Yoshida K."/>
            <person name="Sommer R.J."/>
        </authorList>
    </citation>
    <scope>NUCLEOTIDE SEQUENCE</scope>
    <source>
        <strain evidence="1">RS5133</strain>
    </source>
</reference>
<organism evidence="1 2">
    <name type="scientific">Pristionchus fissidentatus</name>
    <dbReference type="NCBI Taxonomy" id="1538716"/>
    <lineage>
        <taxon>Eukaryota</taxon>
        <taxon>Metazoa</taxon>
        <taxon>Ecdysozoa</taxon>
        <taxon>Nematoda</taxon>
        <taxon>Chromadorea</taxon>
        <taxon>Rhabditida</taxon>
        <taxon>Rhabditina</taxon>
        <taxon>Diplogasteromorpha</taxon>
        <taxon>Diplogasteroidea</taxon>
        <taxon>Neodiplogasteridae</taxon>
        <taxon>Pristionchus</taxon>
    </lineage>
</organism>
<gene>
    <name evidence="1" type="ORF">PFISCL1PPCAC_11575</name>
</gene>
<name>A0AAV5VPK4_9BILA</name>
<proteinExistence type="predicted"/>
<comment type="caution">
    <text evidence="1">The sequence shown here is derived from an EMBL/GenBank/DDBJ whole genome shotgun (WGS) entry which is preliminary data.</text>
</comment>
<sequence>MEAIQATIDNWRRKSSELAVHSNDAVVPTLTKAFEAIEVVLWPQAESVRVEFSLASLASERSLSAQYDAQRNEPIRDLTYDLVDAVHLILGQLSESRHQCTI</sequence>